<comment type="function">
    <text evidence="5">Transcription activator.</text>
</comment>
<dbReference type="Pfam" id="PF08879">
    <property type="entry name" value="WRC"/>
    <property type="match status" value="1"/>
</dbReference>
<dbReference type="Pfam" id="PF08880">
    <property type="entry name" value="QLQ"/>
    <property type="match status" value="1"/>
</dbReference>
<dbReference type="EMBL" id="NMUH01000315">
    <property type="protein sequence ID" value="MQL76738.1"/>
    <property type="molecule type" value="Genomic_DNA"/>
</dbReference>
<feature type="region of interest" description="Disordered" evidence="6">
    <location>
        <begin position="1"/>
        <end position="22"/>
    </location>
</feature>
<dbReference type="InterPro" id="IPR014978">
    <property type="entry name" value="Gln-Leu-Gln_QLQ"/>
</dbReference>
<sequence>MEQQQQQRQSPPPPKAARLSNAADHATTALPPPMALRLGLGPCGGGGGGRSGFTFLQLQELQHQALIYKYMAAGVPVPLQLVLPIWKSVAGSSPSSSSASPLRGQYPLPSFMGCVGGGLCFDYGSGVDPEPGRCRRTDGKKWRCSKDAVPNQKYCERHMHRGRHRSRKPVESGTSGIGGGSTVSPPAPPREALPAAATTTTNNSVTLPAGLQLMPTTAVSSSGGGGTGTGTASSQHSLGLSPISSTASDSFLRLASFRVHLSVKRKAGADIEENKGNF</sequence>
<dbReference type="GO" id="GO:0006351">
    <property type="term" value="P:DNA-templated transcription"/>
    <property type="evidence" value="ECO:0007669"/>
    <property type="project" value="UniProtKB-UniRule"/>
</dbReference>
<evidence type="ECO:0000256" key="2">
    <source>
        <dbReference type="ARBA" id="ARBA00008122"/>
    </source>
</evidence>
<gene>
    <name evidence="9" type="ORF">Taro_009135</name>
</gene>
<comment type="subcellular location">
    <subcellularLocation>
        <location evidence="1 4 5">Nucleus</location>
    </subcellularLocation>
</comment>
<dbReference type="PANTHER" id="PTHR31602:SF8">
    <property type="entry name" value="GROWTH-REGULATING FACTOR 5"/>
    <property type="match status" value="1"/>
</dbReference>
<dbReference type="InterPro" id="IPR031137">
    <property type="entry name" value="GRF"/>
</dbReference>
<keyword evidence="10" id="KW-1185">Reference proteome</keyword>
<evidence type="ECO:0000256" key="3">
    <source>
        <dbReference type="ARBA" id="ARBA00023242"/>
    </source>
</evidence>
<organism evidence="9 10">
    <name type="scientific">Colocasia esculenta</name>
    <name type="common">Wild taro</name>
    <name type="synonym">Arum esculentum</name>
    <dbReference type="NCBI Taxonomy" id="4460"/>
    <lineage>
        <taxon>Eukaryota</taxon>
        <taxon>Viridiplantae</taxon>
        <taxon>Streptophyta</taxon>
        <taxon>Embryophyta</taxon>
        <taxon>Tracheophyta</taxon>
        <taxon>Spermatophyta</taxon>
        <taxon>Magnoliopsida</taxon>
        <taxon>Liliopsida</taxon>
        <taxon>Araceae</taxon>
        <taxon>Aroideae</taxon>
        <taxon>Colocasieae</taxon>
        <taxon>Colocasia</taxon>
    </lineage>
</organism>
<dbReference type="SMART" id="SM00951">
    <property type="entry name" value="QLQ"/>
    <property type="match status" value="1"/>
</dbReference>
<dbReference type="AlphaFoldDB" id="A0A843TZA9"/>
<keyword evidence="3 4" id="KW-0539">Nucleus</keyword>
<evidence type="ECO:0000313" key="9">
    <source>
        <dbReference type="EMBL" id="MQL76738.1"/>
    </source>
</evidence>
<keyword evidence="5" id="KW-0804">Transcription</keyword>
<dbReference type="GO" id="GO:0005634">
    <property type="term" value="C:nucleus"/>
    <property type="evidence" value="ECO:0007669"/>
    <property type="project" value="UniProtKB-SubCell"/>
</dbReference>
<comment type="domain">
    <text evidence="5">The QLQ domain and WRC domain may be involved in protein-protein interaction and DNA-binding, respectively.</text>
</comment>
<feature type="compositionally biased region" description="Basic residues" evidence="6">
    <location>
        <begin position="158"/>
        <end position="167"/>
    </location>
</feature>
<dbReference type="PROSITE" id="PS51666">
    <property type="entry name" value="QLQ"/>
    <property type="match status" value="1"/>
</dbReference>
<feature type="short sequence motif" description="Bipartite nuclear localization signal" evidence="4">
    <location>
        <begin position="133"/>
        <end position="143"/>
    </location>
</feature>
<feature type="domain" description="QLQ" evidence="7">
    <location>
        <begin position="52"/>
        <end position="87"/>
    </location>
</feature>
<evidence type="ECO:0000256" key="4">
    <source>
        <dbReference type="PROSITE-ProRule" id="PRU01002"/>
    </source>
</evidence>
<name>A0A843TZA9_COLES</name>
<dbReference type="PANTHER" id="PTHR31602">
    <property type="entry name" value="GROWTH-REGULATING FACTOR 5"/>
    <property type="match status" value="1"/>
</dbReference>
<evidence type="ECO:0000313" key="10">
    <source>
        <dbReference type="Proteomes" id="UP000652761"/>
    </source>
</evidence>
<comment type="caution">
    <text evidence="9">The sequence shown here is derived from an EMBL/GenBank/DDBJ whole genome shotgun (WGS) entry which is preliminary data.</text>
</comment>
<keyword evidence="5" id="KW-0805">Transcription regulation</keyword>
<dbReference type="InterPro" id="IPR014977">
    <property type="entry name" value="WRC_dom"/>
</dbReference>
<dbReference type="PROSITE" id="PS51667">
    <property type="entry name" value="WRC"/>
    <property type="match status" value="1"/>
</dbReference>
<dbReference type="GO" id="GO:0032502">
    <property type="term" value="P:developmental process"/>
    <property type="evidence" value="ECO:0007669"/>
    <property type="project" value="InterPro"/>
</dbReference>
<dbReference type="Proteomes" id="UP000652761">
    <property type="component" value="Unassembled WGS sequence"/>
</dbReference>
<evidence type="ECO:0000256" key="5">
    <source>
        <dbReference type="RuleBase" id="RU367127"/>
    </source>
</evidence>
<evidence type="ECO:0000256" key="1">
    <source>
        <dbReference type="ARBA" id="ARBA00004123"/>
    </source>
</evidence>
<dbReference type="OrthoDB" id="1927209at2759"/>
<evidence type="ECO:0000256" key="6">
    <source>
        <dbReference type="SAM" id="MobiDB-lite"/>
    </source>
</evidence>
<proteinExistence type="inferred from homology"/>
<evidence type="ECO:0000259" key="7">
    <source>
        <dbReference type="PROSITE" id="PS51666"/>
    </source>
</evidence>
<reference evidence="9" key="1">
    <citation type="submission" date="2017-07" db="EMBL/GenBank/DDBJ databases">
        <title>Taro Niue Genome Assembly and Annotation.</title>
        <authorList>
            <person name="Atibalentja N."/>
            <person name="Keating K."/>
            <person name="Fields C.J."/>
        </authorList>
    </citation>
    <scope>NUCLEOTIDE SEQUENCE</scope>
    <source>
        <strain evidence="9">Niue_2</strain>
        <tissue evidence="9">Leaf</tissue>
    </source>
</reference>
<feature type="region of interest" description="Disordered" evidence="6">
    <location>
        <begin position="155"/>
        <end position="198"/>
    </location>
</feature>
<keyword evidence="5" id="KW-0010">Activator</keyword>
<feature type="domain" description="WRC" evidence="8">
    <location>
        <begin position="128"/>
        <end position="172"/>
    </location>
</feature>
<dbReference type="GO" id="GO:0006355">
    <property type="term" value="P:regulation of DNA-templated transcription"/>
    <property type="evidence" value="ECO:0007669"/>
    <property type="project" value="InterPro"/>
</dbReference>
<accession>A0A843TZA9</accession>
<feature type="short sequence motif" description="Bipartite nuclear localization signal" evidence="4">
    <location>
        <begin position="161"/>
        <end position="168"/>
    </location>
</feature>
<comment type="similarity">
    <text evidence="2 5">Belongs to the GRF family.</text>
</comment>
<dbReference type="GO" id="GO:0005524">
    <property type="term" value="F:ATP binding"/>
    <property type="evidence" value="ECO:0007669"/>
    <property type="project" value="UniProtKB-UniRule"/>
</dbReference>
<feature type="region of interest" description="Disordered" evidence="6">
    <location>
        <begin position="215"/>
        <end position="238"/>
    </location>
</feature>
<protein>
    <recommendedName>
        <fullName evidence="5">Growth-regulating factor</fullName>
    </recommendedName>
</protein>
<evidence type="ECO:0000259" key="8">
    <source>
        <dbReference type="PROSITE" id="PS51667"/>
    </source>
</evidence>